<keyword evidence="5" id="KW-0663">Pyridoxal phosphate</keyword>
<dbReference type="Pfam" id="PF00155">
    <property type="entry name" value="Aminotran_1_2"/>
    <property type="match status" value="1"/>
</dbReference>
<dbReference type="PROSITE" id="PS00105">
    <property type="entry name" value="AA_TRANSFER_CLASS_1"/>
    <property type="match status" value="1"/>
</dbReference>
<dbReference type="FunFam" id="3.40.640.10:FF:000033">
    <property type="entry name" value="Aspartate aminotransferase"/>
    <property type="match status" value="1"/>
</dbReference>
<evidence type="ECO:0000256" key="6">
    <source>
        <dbReference type="RuleBase" id="RU000481"/>
    </source>
</evidence>
<dbReference type="PATRIC" id="fig|1423801.4.peg.989"/>
<dbReference type="PANTHER" id="PTHR46383:SF1">
    <property type="entry name" value="ASPARTATE AMINOTRANSFERASE"/>
    <property type="match status" value="1"/>
</dbReference>
<dbReference type="InterPro" id="IPR004838">
    <property type="entry name" value="NHTrfase_class1_PyrdxlP-BS"/>
</dbReference>
<dbReference type="GeneID" id="98308333"/>
<evidence type="ECO:0000313" key="8">
    <source>
        <dbReference type="EMBL" id="KRL98015.1"/>
    </source>
</evidence>
<evidence type="ECO:0000259" key="7">
    <source>
        <dbReference type="Pfam" id="PF00155"/>
    </source>
</evidence>
<dbReference type="InterPro" id="IPR015421">
    <property type="entry name" value="PyrdxlP-dep_Trfase_major"/>
</dbReference>
<dbReference type="AlphaFoldDB" id="A0A0R1UXM3"/>
<comment type="similarity">
    <text evidence="2 6">Belongs to the class-I pyridoxal-phosphate-dependent aminotransferase family.</text>
</comment>
<dbReference type="PANTHER" id="PTHR46383">
    <property type="entry name" value="ASPARTATE AMINOTRANSFERASE"/>
    <property type="match status" value="1"/>
</dbReference>
<evidence type="ECO:0000256" key="4">
    <source>
        <dbReference type="ARBA" id="ARBA00022679"/>
    </source>
</evidence>
<protein>
    <recommendedName>
        <fullName evidence="6">Aminotransferase</fullName>
        <ecNumber evidence="6">2.6.1.-</ecNumber>
    </recommendedName>
</protein>
<evidence type="ECO:0000256" key="5">
    <source>
        <dbReference type="ARBA" id="ARBA00022898"/>
    </source>
</evidence>
<dbReference type="SUPFAM" id="SSF53383">
    <property type="entry name" value="PLP-dependent transferases"/>
    <property type="match status" value="1"/>
</dbReference>
<evidence type="ECO:0000256" key="3">
    <source>
        <dbReference type="ARBA" id="ARBA00022576"/>
    </source>
</evidence>
<dbReference type="Gene3D" id="3.90.1150.10">
    <property type="entry name" value="Aspartate Aminotransferase, domain 1"/>
    <property type="match status" value="1"/>
</dbReference>
<evidence type="ECO:0000313" key="9">
    <source>
        <dbReference type="Proteomes" id="UP000051166"/>
    </source>
</evidence>
<keyword evidence="9" id="KW-1185">Reference proteome</keyword>
<comment type="cofactor">
    <cofactor evidence="1 6">
        <name>pyridoxal 5'-phosphate</name>
        <dbReference type="ChEBI" id="CHEBI:597326"/>
    </cofactor>
</comment>
<dbReference type="PRINTS" id="PR00753">
    <property type="entry name" value="ACCSYNTHASE"/>
</dbReference>
<dbReference type="STRING" id="1423801.FD50_GL000974"/>
<proteinExistence type="inferred from homology"/>
<dbReference type="InterPro" id="IPR015424">
    <property type="entry name" value="PyrdxlP-dep_Trfase"/>
</dbReference>
<dbReference type="CDD" id="cd00609">
    <property type="entry name" value="AAT_like"/>
    <property type="match status" value="1"/>
</dbReference>
<comment type="caution">
    <text evidence="8">The sequence shown here is derived from an EMBL/GenBank/DDBJ whole genome shotgun (WGS) entry which is preliminary data.</text>
</comment>
<dbReference type="EMBL" id="AZFQ01000044">
    <property type="protein sequence ID" value="KRL98015.1"/>
    <property type="molecule type" value="Genomic_DNA"/>
</dbReference>
<keyword evidence="3 6" id="KW-0032">Aminotransferase</keyword>
<dbReference type="Gene3D" id="3.40.640.10">
    <property type="entry name" value="Type I PLP-dependent aspartate aminotransferase-like (Major domain)"/>
    <property type="match status" value="1"/>
</dbReference>
<dbReference type="GO" id="GO:0030170">
    <property type="term" value="F:pyridoxal phosphate binding"/>
    <property type="evidence" value="ECO:0007669"/>
    <property type="project" value="InterPro"/>
</dbReference>
<feature type="domain" description="Aminotransferase class I/classII large" evidence="7">
    <location>
        <begin position="31"/>
        <end position="385"/>
    </location>
</feature>
<dbReference type="InterPro" id="IPR004839">
    <property type="entry name" value="Aminotransferase_I/II_large"/>
</dbReference>
<evidence type="ECO:0000256" key="1">
    <source>
        <dbReference type="ARBA" id="ARBA00001933"/>
    </source>
</evidence>
<keyword evidence="4 6" id="KW-0808">Transferase</keyword>
<dbReference type="Proteomes" id="UP000051166">
    <property type="component" value="Unassembled WGS sequence"/>
</dbReference>
<accession>A0A0R1UXM3</accession>
<evidence type="ECO:0000256" key="2">
    <source>
        <dbReference type="ARBA" id="ARBA00007441"/>
    </source>
</evidence>
<dbReference type="OrthoDB" id="9802328at2"/>
<dbReference type="InterPro" id="IPR015422">
    <property type="entry name" value="PyrdxlP-dep_Trfase_small"/>
</dbReference>
<dbReference type="GO" id="GO:0008483">
    <property type="term" value="F:transaminase activity"/>
    <property type="evidence" value="ECO:0007669"/>
    <property type="project" value="UniProtKB-KW"/>
</dbReference>
<gene>
    <name evidence="8" type="ORF">FD50_GL000974</name>
</gene>
<reference evidence="8 9" key="1">
    <citation type="journal article" date="2015" name="Genome Announc.">
        <title>Expanding the biotechnology potential of lactobacilli through comparative genomics of 213 strains and associated genera.</title>
        <authorList>
            <person name="Sun Z."/>
            <person name="Harris H.M."/>
            <person name="McCann A."/>
            <person name="Guo C."/>
            <person name="Argimon S."/>
            <person name="Zhang W."/>
            <person name="Yang X."/>
            <person name="Jeffery I.B."/>
            <person name="Cooney J.C."/>
            <person name="Kagawa T.F."/>
            <person name="Liu W."/>
            <person name="Song Y."/>
            <person name="Salvetti E."/>
            <person name="Wrobel A."/>
            <person name="Rasinkangas P."/>
            <person name="Parkhill J."/>
            <person name="Rea M.C."/>
            <person name="O'Sullivan O."/>
            <person name="Ritari J."/>
            <person name="Douillard F.P."/>
            <person name="Paul Ross R."/>
            <person name="Yang R."/>
            <person name="Briner A.E."/>
            <person name="Felis G.E."/>
            <person name="de Vos W.M."/>
            <person name="Barrangou R."/>
            <person name="Klaenhammer T.R."/>
            <person name="Caufield P.W."/>
            <person name="Cui Y."/>
            <person name="Zhang H."/>
            <person name="O'Toole P.W."/>
        </authorList>
    </citation>
    <scope>NUCLEOTIDE SEQUENCE [LARGE SCALE GENOMIC DNA]</scope>
    <source>
        <strain evidence="8 9">DSM 16230</strain>
    </source>
</reference>
<dbReference type="InterPro" id="IPR050596">
    <property type="entry name" value="AspAT/PAT-like"/>
</dbReference>
<organism evidence="8 9">
    <name type="scientific">Liquorilactobacillus satsumensis DSM 16230 = JCM 12392</name>
    <dbReference type="NCBI Taxonomy" id="1423801"/>
    <lineage>
        <taxon>Bacteria</taxon>
        <taxon>Bacillati</taxon>
        <taxon>Bacillota</taxon>
        <taxon>Bacilli</taxon>
        <taxon>Lactobacillales</taxon>
        <taxon>Lactobacillaceae</taxon>
        <taxon>Liquorilactobacillus</taxon>
    </lineage>
</organism>
<name>A0A0R1UXM3_9LACO</name>
<dbReference type="GO" id="GO:0006520">
    <property type="term" value="P:amino acid metabolic process"/>
    <property type="evidence" value="ECO:0007669"/>
    <property type="project" value="InterPro"/>
</dbReference>
<dbReference type="EC" id="2.6.1.-" evidence="6"/>
<dbReference type="RefSeq" id="WP_056960954.1">
    <property type="nucleotide sequence ID" value="NZ_AZFQ01000044.1"/>
</dbReference>
<sequence>MKISNRVKQIQPSATLALSAKAKEMSAAGIDVINLGIGEPDFNTPQQIKQAAIAAIKAGKSDFYTPATGIPALKQAICDRIAADYQVTYQPSEVAVTVGGKFSLYVLAQTLLDEGDEVLIPLPYWVSYGEQVKLAGGVPVFVQPEDGRKVGVAALEKARTARTRILIINSPQNPSGLIYTKDELQAIGEWAVAHEVILITDDMYGKLVYNGNHFTSLIELGQSIREQTILVSGLSKAYAMTGWRIGYTVAPKEVIKKMGTVIGHATSNLAAVSQYAALAALTGDQSVVEQMRLAFEKRLNTVYPLLTAIPGIKLTDKPEGAFYLFPDVAEAVKMTGFATTEDFVNALLEEAHVAVVVGSAFGMPTHVRLSYATDLADLKEAMHRIKKFIEKHM</sequence>